<dbReference type="GO" id="GO:0030313">
    <property type="term" value="C:cell envelope"/>
    <property type="evidence" value="ECO:0007669"/>
    <property type="project" value="UniProtKB-SubCell"/>
</dbReference>
<evidence type="ECO:0000256" key="1">
    <source>
        <dbReference type="ARBA" id="ARBA00004196"/>
    </source>
</evidence>
<dbReference type="InterPro" id="IPR009056">
    <property type="entry name" value="Cyt_c-like_dom"/>
</dbReference>
<evidence type="ECO:0000259" key="8">
    <source>
        <dbReference type="PROSITE" id="PS51007"/>
    </source>
</evidence>
<comment type="subcellular location">
    <subcellularLocation>
        <location evidence="1">Cell envelope</location>
    </subcellularLocation>
</comment>
<sequence length="627" mass="71893">MKKYYFFLIILLFHQACIPDKQAEQETPTSEQAKIIFLQDIDSLYSKTENLKNVILSNISETKIQQAFFEARAAYKQVEFLAELYNPFTAKKLNQPALDEVEEEDPNVVVYPEGFQVIEELLFPYLPENKEEALKHVEITLVNIKHLKRVSEPNTLTDAHIFDAMRLEVFRLITLGISGFDSPIAKNSLPEAMAVLSTLKKYIALYEKPIRFANFKLVANESKQIEGYTKLWHKIDQAEKYILKFNDFDAFNRAYFITKFANPISELLLDYQIKLGIQSFEEHRFLKTTAKTLFEEDAFDETYFAPLYSRKYAHNQEVVALGKALFYDNILSGNNQRNCASCHQPERAFTDGLPKSASFDGKGFISRNAPTLLNAGLQASLFYEGRVAYMEDQITDVLSAKDEMHSSVKEAVSKLNQDKNYQRLFQKVFLTEEENTQSPITEEQFKIALATYLRSLKSLNSRFDKYMRGDKTQLNSQEINGFNLFMGKAKCGTCHFMPLFNGTVPPVFDKMETEIIGVPTKPDTAKATIDSDKGKFNTTKIPLHTFAFKTTTVRNVEMTAPYMHNGVYQTLEQVIDFYNRGGGEGIGIQLDNQTLPFDKLNLNKQEQKDLIAFMKSLTEVDFKKKVK</sequence>
<keyword evidence="10" id="KW-1185">Reference proteome</keyword>
<name>A0A1I2CRW2_9BACT</name>
<dbReference type="Gene3D" id="1.20.1420.20">
    <property type="entry name" value="M75 peptidase, HXXE motif"/>
    <property type="match status" value="1"/>
</dbReference>
<keyword evidence="2 7" id="KW-0349">Heme</keyword>
<dbReference type="RefSeq" id="WP_091540656.1">
    <property type="nucleotide sequence ID" value="NZ_FONY01000005.1"/>
</dbReference>
<dbReference type="PROSITE" id="PS51007">
    <property type="entry name" value="CYTC"/>
    <property type="match status" value="2"/>
</dbReference>
<organism evidence="9 10">
    <name type="scientific">Thermoflexibacter ruber</name>
    <dbReference type="NCBI Taxonomy" id="1003"/>
    <lineage>
        <taxon>Bacteria</taxon>
        <taxon>Pseudomonadati</taxon>
        <taxon>Bacteroidota</taxon>
        <taxon>Cytophagia</taxon>
        <taxon>Cytophagales</taxon>
        <taxon>Thermoflexibacteraceae</taxon>
        <taxon>Thermoflexibacter</taxon>
    </lineage>
</organism>
<evidence type="ECO:0000313" key="9">
    <source>
        <dbReference type="EMBL" id="SFE71046.1"/>
    </source>
</evidence>
<dbReference type="GO" id="GO:0004130">
    <property type="term" value="F:cytochrome-c peroxidase activity"/>
    <property type="evidence" value="ECO:0007669"/>
    <property type="project" value="TreeGrafter"/>
</dbReference>
<keyword evidence="5" id="KW-0560">Oxidoreductase</keyword>
<dbReference type="AlphaFoldDB" id="A0A1I2CRW2"/>
<accession>A0A1I2CRW2</accession>
<feature type="domain" description="Cytochrome c" evidence="8">
    <location>
        <begin position="317"/>
        <end position="457"/>
    </location>
</feature>
<evidence type="ECO:0000256" key="7">
    <source>
        <dbReference type="PROSITE-ProRule" id="PRU00433"/>
    </source>
</evidence>
<evidence type="ECO:0000256" key="4">
    <source>
        <dbReference type="ARBA" id="ARBA00022729"/>
    </source>
</evidence>
<keyword evidence="3 7" id="KW-0479">Metal-binding</keyword>
<reference evidence="9 10" key="1">
    <citation type="submission" date="2016-10" db="EMBL/GenBank/DDBJ databases">
        <authorList>
            <person name="de Groot N.N."/>
        </authorList>
    </citation>
    <scope>NUCLEOTIDE SEQUENCE [LARGE SCALE GENOMIC DNA]</scope>
    <source>
        <strain>GEY</strain>
        <strain evidence="10">DSM 9560</strain>
    </source>
</reference>
<keyword evidence="9" id="KW-0575">Peroxidase</keyword>
<dbReference type="GO" id="GO:0046872">
    <property type="term" value="F:metal ion binding"/>
    <property type="evidence" value="ECO:0007669"/>
    <property type="project" value="UniProtKB-KW"/>
</dbReference>
<dbReference type="Pfam" id="PF03150">
    <property type="entry name" value="CCP_MauG"/>
    <property type="match status" value="1"/>
</dbReference>
<dbReference type="OrthoDB" id="9805202at2"/>
<dbReference type="Gene3D" id="1.10.760.10">
    <property type="entry name" value="Cytochrome c-like domain"/>
    <property type="match status" value="2"/>
</dbReference>
<dbReference type="GO" id="GO:0009055">
    <property type="term" value="F:electron transfer activity"/>
    <property type="evidence" value="ECO:0007669"/>
    <property type="project" value="InterPro"/>
</dbReference>
<dbReference type="STRING" id="1003.SAMN04488541_1005128"/>
<proteinExistence type="predicted"/>
<keyword evidence="4" id="KW-0732">Signal</keyword>
<dbReference type="PANTHER" id="PTHR30600">
    <property type="entry name" value="CYTOCHROME C PEROXIDASE-RELATED"/>
    <property type="match status" value="1"/>
</dbReference>
<gene>
    <name evidence="9" type="ORF">SAMN04488541_1005128</name>
</gene>
<evidence type="ECO:0000256" key="3">
    <source>
        <dbReference type="ARBA" id="ARBA00022723"/>
    </source>
</evidence>
<dbReference type="InterPro" id="IPR036909">
    <property type="entry name" value="Cyt_c-like_dom_sf"/>
</dbReference>
<evidence type="ECO:0000256" key="6">
    <source>
        <dbReference type="ARBA" id="ARBA00023004"/>
    </source>
</evidence>
<dbReference type="GO" id="GO:0020037">
    <property type="term" value="F:heme binding"/>
    <property type="evidence" value="ECO:0007669"/>
    <property type="project" value="InterPro"/>
</dbReference>
<keyword evidence="6 7" id="KW-0408">Iron</keyword>
<evidence type="ECO:0000256" key="5">
    <source>
        <dbReference type="ARBA" id="ARBA00023002"/>
    </source>
</evidence>
<dbReference type="Proteomes" id="UP000199513">
    <property type="component" value="Unassembled WGS sequence"/>
</dbReference>
<protein>
    <submittedName>
        <fullName evidence="9">Cytochrome c peroxidase</fullName>
    </submittedName>
</protein>
<dbReference type="EMBL" id="FONY01000005">
    <property type="protein sequence ID" value="SFE71046.1"/>
    <property type="molecule type" value="Genomic_DNA"/>
</dbReference>
<dbReference type="SUPFAM" id="SSF46626">
    <property type="entry name" value="Cytochrome c"/>
    <property type="match status" value="2"/>
</dbReference>
<feature type="domain" description="Cytochrome c" evidence="8">
    <location>
        <begin position="476"/>
        <end position="618"/>
    </location>
</feature>
<dbReference type="InterPro" id="IPR038352">
    <property type="entry name" value="Imelysin_sf"/>
</dbReference>
<dbReference type="InterPro" id="IPR004852">
    <property type="entry name" value="Di-haem_cyt_c_peroxidsae"/>
</dbReference>
<dbReference type="PANTHER" id="PTHR30600:SF10">
    <property type="entry name" value="BLL6722 PROTEIN"/>
    <property type="match status" value="1"/>
</dbReference>
<dbReference type="InterPro" id="IPR051395">
    <property type="entry name" value="Cytochrome_c_Peroxidase/MauG"/>
</dbReference>
<evidence type="ECO:0000313" key="10">
    <source>
        <dbReference type="Proteomes" id="UP000199513"/>
    </source>
</evidence>
<evidence type="ECO:0000256" key="2">
    <source>
        <dbReference type="ARBA" id="ARBA00022617"/>
    </source>
</evidence>